<feature type="region of interest" description="Disordered" evidence="2">
    <location>
        <begin position="421"/>
        <end position="442"/>
    </location>
</feature>
<dbReference type="PANTHER" id="PTHR23303">
    <property type="entry name" value="CARBOXYPEPTIDASE REGULATORY REGION-CONTAINING"/>
    <property type="match status" value="1"/>
</dbReference>
<protein>
    <submittedName>
        <fullName evidence="4">Carboxypeptidase regulatory-like domain-containing protein</fullName>
    </submittedName>
</protein>
<evidence type="ECO:0000256" key="2">
    <source>
        <dbReference type="SAM" id="MobiDB-lite"/>
    </source>
</evidence>
<dbReference type="Proteomes" id="UP000656804">
    <property type="component" value="Unassembled WGS sequence"/>
</dbReference>
<keyword evidence="4" id="KW-0121">Carboxypeptidase</keyword>
<evidence type="ECO:0000313" key="5">
    <source>
        <dbReference type="Proteomes" id="UP000656804"/>
    </source>
</evidence>
<feature type="chain" id="PRO_5039522907" evidence="3">
    <location>
        <begin position="35"/>
        <end position="442"/>
    </location>
</feature>
<proteinExistence type="predicted"/>
<feature type="signal peptide" evidence="3">
    <location>
        <begin position="1"/>
        <end position="34"/>
    </location>
</feature>
<gene>
    <name evidence="4" type="ORF">ISG29_14595</name>
</gene>
<dbReference type="GO" id="GO:0004180">
    <property type="term" value="F:carboxypeptidase activity"/>
    <property type="evidence" value="ECO:0007669"/>
    <property type="project" value="UniProtKB-KW"/>
</dbReference>
<evidence type="ECO:0000256" key="1">
    <source>
        <dbReference type="ARBA" id="ARBA00022729"/>
    </source>
</evidence>
<dbReference type="InterPro" id="IPR051417">
    <property type="entry name" value="SDr/BOS_complex"/>
</dbReference>
<dbReference type="AlphaFoldDB" id="A0A930Y705"/>
<keyword evidence="5" id="KW-1185">Reference proteome</keyword>
<evidence type="ECO:0000313" key="4">
    <source>
        <dbReference type="EMBL" id="MBF4162920.1"/>
    </source>
</evidence>
<name>A0A930Y705_9ACTN</name>
<keyword evidence="4" id="KW-0378">Hydrolase</keyword>
<dbReference type="SUPFAM" id="SSF49478">
    <property type="entry name" value="Cna protein B-type domain"/>
    <property type="match status" value="2"/>
</dbReference>
<dbReference type="Gene3D" id="2.60.40.1120">
    <property type="entry name" value="Carboxypeptidase-like, regulatory domain"/>
    <property type="match status" value="1"/>
</dbReference>
<keyword evidence="1 3" id="KW-0732">Signal</keyword>
<keyword evidence="4" id="KW-0645">Protease</keyword>
<comment type="caution">
    <text evidence="4">The sequence shown here is derived from an EMBL/GenBank/DDBJ whole genome shotgun (WGS) entry which is preliminary data.</text>
</comment>
<evidence type="ECO:0000256" key="3">
    <source>
        <dbReference type="SAM" id="SignalP"/>
    </source>
</evidence>
<organism evidence="4 5">
    <name type="scientific">Nocardioides acrostichi</name>
    <dbReference type="NCBI Taxonomy" id="2784339"/>
    <lineage>
        <taxon>Bacteria</taxon>
        <taxon>Bacillati</taxon>
        <taxon>Actinomycetota</taxon>
        <taxon>Actinomycetes</taxon>
        <taxon>Propionibacteriales</taxon>
        <taxon>Nocardioidaceae</taxon>
        <taxon>Nocardioides</taxon>
    </lineage>
</organism>
<dbReference type="RefSeq" id="WP_194504188.1">
    <property type="nucleotide sequence ID" value="NZ_JADIVZ010000008.1"/>
</dbReference>
<reference evidence="4" key="1">
    <citation type="submission" date="2020-11" db="EMBL/GenBank/DDBJ databases">
        <title>Nocardioides sp. CBS4Y-1, whole genome shotgun sequence.</title>
        <authorList>
            <person name="Tuo L."/>
        </authorList>
    </citation>
    <scope>NUCLEOTIDE SEQUENCE</scope>
    <source>
        <strain evidence="4">CBS4Y-1</strain>
    </source>
</reference>
<accession>A0A930Y705</accession>
<dbReference type="EMBL" id="JADIVZ010000008">
    <property type="protein sequence ID" value="MBF4162920.1"/>
    <property type="molecule type" value="Genomic_DNA"/>
</dbReference>
<sequence>MTLLPPPISRLRSVGLALAAALVLSLLASAPAPAEASAKAAGVATTVTTSAATATTGRVRGEILGAKGQGTPKVKVAWFTLDWQQLGSRSFTGGAYSLNLPEGRYRLQFTDQRPSYDVSRYAPTDKRVQVTAGTTTVASVRMRPGGAIGGVARAGGKLARGAKVVAANKDERSWSTTANKRGQFALGGLPAGTYSIFTYDKRHRFVGKSIYIKRLRVGQYRSIKPTLTTRAGSLLVDIYLGDTAWQGSNAYLTAVSRTTGQFWTAKARQGSVTFRGLYPGKYRIVVPGIGNYFGATRSVSGKVKPGRAAFGSVRLSERGAWVSGRVVDQESPSSALSGASVSLLDASGAVLATTTSSDDGTFLFEGQLVTQDGLTVRYGPGPYSDYLGTSPNRCEFTTTTSAAFSIVTGQETALGDVALRRKATQDDPNCVPEDPAAQEARR</sequence>
<dbReference type="PANTHER" id="PTHR23303:SF14">
    <property type="entry name" value="BOS COMPLEX SUBUNIT NOMO1-RELATED"/>
    <property type="match status" value="1"/>
</dbReference>